<dbReference type="EMBL" id="CP013243">
    <property type="protein sequence ID" value="APH13720.1"/>
    <property type="molecule type" value="Genomic_DNA"/>
</dbReference>
<dbReference type="RefSeq" id="WP_072585760.1">
    <property type="nucleotide sequence ID" value="NZ_CP013243.1"/>
</dbReference>
<evidence type="ECO:0000313" key="1">
    <source>
        <dbReference type="EMBL" id="APH13720.1"/>
    </source>
</evidence>
<protein>
    <recommendedName>
        <fullName evidence="3">DUF4177 domain-containing protein</fullName>
    </recommendedName>
</protein>
<dbReference type="AlphaFoldDB" id="A0A1L3NC59"/>
<name>A0A1L3NC59_CLOSG</name>
<organism evidence="1 2">
    <name type="scientific">Clostridium sporogenes</name>
    <dbReference type="NCBI Taxonomy" id="1509"/>
    <lineage>
        <taxon>Bacteria</taxon>
        <taxon>Bacillati</taxon>
        <taxon>Bacillota</taxon>
        <taxon>Clostridia</taxon>
        <taxon>Eubacteriales</taxon>
        <taxon>Clostridiaceae</taxon>
        <taxon>Clostridium</taxon>
    </lineage>
</organism>
<dbReference type="InterPro" id="IPR025234">
    <property type="entry name" value="YjzH-like"/>
</dbReference>
<dbReference type="Pfam" id="PF13783">
    <property type="entry name" value="DUF4177"/>
    <property type="match status" value="1"/>
</dbReference>
<proteinExistence type="predicted"/>
<evidence type="ECO:0008006" key="3">
    <source>
        <dbReference type="Google" id="ProtNLM"/>
    </source>
</evidence>
<dbReference type="Proteomes" id="UP000182204">
    <property type="component" value="Chromosome"/>
</dbReference>
<evidence type="ECO:0000313" key="2">
    <source>
        <dbReference type="Proteomes" id="UP000182204"/>
    </source>
</evidence>
<accession>A0A1L3NC59</accession>
<sequence>MVGFEYTTLAVELKDINDGNSLTDLLNLHGKNGWELVSTTTQSCLGSSQYALIGITQKMFLILKRQLQ</sequence>
<reference evidence="1 2" key="1">
    <citation type="submission" date="2015-11" db="EMBL/GenBank/DDBJ databases">
        <authorList>
            <person name="Hill K.K."/>
            <person name="Shirey T.B."/>
            <person name="Raphael B."/>
            <person name="Daligault H.E."/>
            <person name="Davenport K.W."/>
            <person name="Bruce D.C."/>
            <person name="Foley B.T."/>
            <person name="Johnson S.L."/>
        </authorList>
    </citation>
    <scope>NUCLEOTIDE SEQUENCE [LARGE SCALE GENOMIC DNA]</scope>
    <source>
        <strain evidence="1 2">CDC_1632</strain>
    </source>
</reference>
<gene>
    <name evidence="1" type="ORF">NPD5_2116</name>
</gene>